<gene>
    <name evidence="9" type="ORF">DFH08DRAFT_1025610</name>
</gene>
<evidence type="ECO:0000256" key="2">
    <source>
        <dbReference type="ARBA" id="ARBA00010790"/>
    </source>
</evidence>
<evidence type="ECO:0000256" key="6">
    <source>
        <dbReference type="PIRSR" id="PIRSR000137-2"/>
    </source>
</evidence>
<feature type="chain" id="PRO_5042200602" evidence="7">
    <location>
        <begin position="18"/>
        <end position="563"/>
    </location>
</feature>
<evidence type="ECO:0000313" key="10">
    <source>
        <dbReference type="Proteomes" id="UP001218218"/>
    </source>
</evidence>
<dbReference type="GO" id="GO:0016614">
    <property type="term" value="F:oxidoreductase activity, acting on CH-OH group of donors"/>
    <property type="evidence" value="ECO:0007669"/>
    <property type="project" value="InterPro"/>
</dbReference>
<evidence type="ECO:0000256" key="3">
    <source>
        <dbReference type="ARBA" id="ARBA00022630"/>
    </source>
</evidence>
<dbReference type="InterPro" id="IPR000172">
    <property type="entry name" value="GMC_OxRdtase_N"/>
</dbReference>
<dbReference type="InterPro" id="IPR007867">
    <property type="entry name" value="GMC_OxRtase_C"/>
</dbReference>
<dbReference type="EMBL" id="JARIHO010000004">
    <property type="protein sequence ID" value="KAJ7363007.1"/>
    <property type="molecule type" value="Genomic_DNA"/>
</dbReference>
<comment type="similarity">
    <text evidence="2">Belongs to the GMC oxidoreductase family.</text>
</comment>
<dbReference type="Pfam" id="PF05199">
    <property type="entry name" value="GMC_oxred_C"/>
    <property type="match status" value="1"/>
</dbReference>
<organism evidence="9 10">
    <name type="scientific">Mycena albidolilacea</name>
    <dbReference type="NCBI Taxonomy" id="1033008"/>
    <lineage>
        <taxon>Eukaryota</taxon>
        <taxon>Fungi</taxon>
        <taxon>Dikarya</taxon>
        <taxon>Basidiomycota</taxon>
        <taxon>Agaricomycotina</taxon>
        <taxon>Agaricomycetes</taxon>
        <taxon>Agaricomycetidae</taxon>
        <taxon>Agaricales</taxon>
        <taxon>Marasmiineae</taxon>
        <taxon>Mycenaceae</taxon>
        <taxon>Mycena</taxon>
    </lineage>
</organism>
<dbReference type="PIRSF" id="PIRSF000137">
    <property type="entry name" value="Alcohol_oxidase"/>
    <property type="match status" value="1"/>
</dbReference>
<comment type="cofactor">
    <cofactor evidence="1 6">
        <name>FAD</name>
        <dbReference type="ChEBI" id="CHEBI:57692"/>
    </cofactor>
</comment>
<evidence type="ECO:0000256" key="4">
    <source>
        <dbReference type="ARBA" id="ARBA00022827"/>
    </source>
</evidence>
<comment type="caution">
    <text evidence="9">The sequence shown here is derived from an EMBL/GenBank/DDBJ whole genome shotgun (WGS) entry which is preliminary data.</text>
</comment>
<dbReference type="GO" id="GO:0050660">
    <property type="term" value="F:flavin adenine dinucleotide binding"/>
    <property type="evidence" value="ECO:0007669"/>
    <property type="project" value="InterPro"/>
</dbReference>
<protein>
    <submittedName>
        <fullName evidence="9">Pyranose dehydrogenase</fullName>
    </submittedName>
</protein>
<evidence type="ECO:0000256" key="7">
    <source>
        <dbReference type="SAM" id="SignalP"/>
    </source>
</evidence>
<keyword evidence="10" id="KW-1185">Reference proteome</keyword>
<proteinExistence type="inferred from homology"/>
<feature type="domain" description="Glucose-methanol-choline oxidoreductase N-terminal" evidence="8">
    <location>
        <begin position="301"/>
        <end position="315"/>
    </location>
</feature>
<evidence type="ECO:0000256" key="1">
    <source>
        <dbReference type="ARBA" id="ARBA00001974"/>
    </source>
</evidence>
<dbReference type="InterPro" id="IPR036188">
    <property type="entry name" value="FAD/NAD-bd_sf"/>
</dbReference>
<accession>A0AAD7AMU3</accession>
<name>A0AAD7AMU3_9AGAR</name>
<dbReference type="PANTHER" id="PTHR11552">
    <property type="entry name" value="GLUCOSE-METHANOL-CHOLINE GMC OXIDOREDUCTASE"/>
    <property type="match status" value="1"/>
</dbReference>
<keyword evidence="4 6" id="KW-0274">FAD</keyword>
<keyword evidence="3" id="KW-0285">Flavoprotein</keyword>
<dbReference type="InterPro" id="IPR012132">
    <property type="entry name" value="GMC_OxRdtase"/>
</dbReference>
<feature type="signal peptide" evidence="7">
    <location>
        <begin position="1"/>
        <end position="17"/>
    </location>
</feature>
<dbReference type="Gene3D" id="3.50.50.60">
    <property type="entry name" value="FAD/NAD(P)-binding domain"/>
    <property type="match status" value="2"/>
</dbReference>
<reference evidence="9" key="1">
    <citation type="submission" date="2023-03" db="EMBL/GenBank/DDBJ databases">
        <title>Massive genome expansion in bonnet fungi (Mycena s.s.) driven by repeated elements and novel gene families across ecological guilds.</title>
        <authorList>
            <consortium name="Lawrence Berkeley National Laboratory"/>
            <person name="Harder C.B."/>
            <person name="Miyauchi S."/>
            <person name="Viragh M."/>
            <person name="Kuo A."/>
            <person name="Thoen E."/>
            <person name="Andreopoulos B."/>
            <person name="Lu D."/>
            <person name="Skrede I."/>
            <person name="Drula E."/>
            <person name="Henrissat B."/>
            <person name="Morin E."/>
            <person name="Kohler A."/>
            <person name="Barry K."/>
            <person name="LaButti K."/>
            <person name="Morin E."/>
            <person name="Salamov A."/>
            <person name="Lipzen A."/>
            <person name="Mereny Z."/>
            <person name="Hegedus B."/>
            <person name="Baldrian P."/>
            <person name="Stursova M."/>
            <person name="Weitz H."/>
            <person name="Taylor A."/>
            <person name="Grigoriev I.V."/>
            <person name="Nagy L.G."/>
            <person name="Martin F."/>
            <person name="Kauserud H."/>
        </authorList>
    </citation>
    <scope>NUCLEOTIDE SEQUENCE</scope>
    <source>
        <strain evidence="9">CBHHK002</strain>
    </source>
</reference>
<dbReference type="Gene3D" id="3.30.560.10">
    <property type="entry name" value="Glucose Oxidase, domain 3"/>
    <property type="match status" value="2"/>
</dbReference>
<dbReference type="SUPFAM" id="SSF54373">
    <property type="entry name" value="FAD-linked reductases, C-terminal domain"/>
    <property type="match status" value="1"/>
</dbReference>
<dbReference type="PANTHER" id="PTHR11552:SF147">
    <property type="entry name" value="CHOLINE DEHYDROGENASE, MITOCHONDRIAL"/>
    <property type="match status" value="1"/>
</dbReference>
<evidence type="ECO:0000256" key="5">
    <source>
        <dbReference type="PIRSR" id="PIRSR000137-1"/>
    </source>
</evidence>
<dbReference type="SUPFAM" id="SSF51905">
    <property type="entry name" value="FAD/NAD(P)-binding domain"/>
    <property type="match status" value="1"/>
</dbReference>
<feature type="active site" description="Proton donor" evidence="5">
    <location>
        <position position="498"/>
    </location>
</feature>
<feature type="binding site" evidence="6">
    <location>
        <begin position="119"/>
        <end position="122"/>
    </location>
    <ligand>
        <name>FAD</name>
        <dbReference type="ChEBI" id="CHEBI:57692"/>
    </ligand>
</feature>
<sequence>MLGRALVTLAYLAPCFCKVYEDVAQLPGLSYDFIVAGGGTAGLVVANRLTENSKFKVLVLEAGVSNVGVLDSEIPFLVGNLFGPTIYEWNYTTTPQSGLNGRVLSYPRAHMLGGCSSHNGMVYSRGSADDFNRYADLTGEPGWSWDQILLYFFKNEKISAPADHHNIQGQFNPSVHSTKGVTSVSLPGFDWPIFYHKVLQTTKELPEEFPFNLDTNSGKPLGLGWRQSTIGDGTRSSSATSYLASEFTQRENLHVLVHAQVSQLVDPSNVAGKVVFGGVRFSQGASQFTAKATKEIILSAGTVGTPNILMHSGIGDQTILKPLGIPTVLDLPSVGKGVQDHPFFSAVWSVNFTQTLESITQNTTRFDEAFAEWNKSHTGPFAMLGPTHIAWLRLDPNSSIFENFTDPSAGQDTPHIELSFSPGVGLAPLTGPGNFLSIGVVASDFDLFTLREALKSAQRFFKAPVWQDAIIGPTQNLENITTDALDAFIRNAVTPSSHLVGSAVMSARDAEDGVVIPDLLIKGARALRIIDASVFPIIPSAHTQAATYAVAERAADLIKQRWM</sequence>
<keyword evidence="7" id="KW-0732">Signal</keyword>
<dbReference type="PROSITE" id="PS00624">
    <property type="entry name" value="GMC_OXRED_2"/>
    <property type="match status" value="1"/>
</dbReference>
<feature type="binding site" evidence="6">
    <location>
        <position position="261"/>
    </location>
    <ligand>
        <name>FAD</name>
        <dbReference type="ChEBI" id="CHEBI:57692"/>
    </ligand>
</feature>
<evidence type="ECO:0000313" key="9">
    <source>
        <dbReference type="EMBL" id="KAJ7363007.1"/>
    </source>
</evidence>
<dbReference type="AlphaFoldDB" id="A0AAD7AMU3"/>
<dbReference type="Proteomes" id="UP001218218">
    <property type="component" value="Unassembled WGS sequence"/>
</dbReference>
<feature type="active site" description="Proton acceptor" evidence="5">
    <location>
        <position position="542"/>
    </location>
</feature>
<evidence type="ECO:0000259" key="8">
    <source>
        <dbReference type="PROSITE" id="PS00624"/>
    </source>
</evidence>
<dbReference type="Pfam" id="PF00732">
    <property type="entry name" value="GMC_oxred_N"/>
    <property type="match status" value="1"/>
</dbReference>